<comment type="subcellular location">
    <subcellularLocation>
        <location evidence="2">Cell membrane</location>
        <topology evidence="2">Multi-pass membrane protein</topology>
    </subcellularLocation>
</comment>
<evidence type="ECO:0000259" key="15">
    <source>
        <dbReference type="PROSITE" id="PS50011"/>
    </source>
</evidence>
<evidence type="ECO:0000256" key="6">
    <source>
        <dbReference type="ARBA" id="ARBA00022679"/>
    </source>
</evidence>
<keyword evidence="8" id="KW-0547">Nucleotide-binding</keyword>
<keyword evidence="5 13" id="KW-0597">Phosphoprotein</keyword>
<feature type="domain" description="Response regulatory" evidence="17">
    <location>
        <begin position="2328"/>
        <end position="2452"/>
    </location>
</feature>
<feature type="region of interest" description="Disordered" evidence="14">
    <location>
        <begin position="107"/>
        <end position="132"/>
    </location>
</feature>
<dbReference type="InterPro" id="IPR003594">
    <property type="entry name" value="HATPase_dom"/>
</dbReference>
<keyword evidence="7" id="KW-0812">Transmembrane</keyword>
<feature type="compositionally biased region" description="Polar residues" evidence="14">
    <location>
        <begin position="675"/>
        <end position="684"/>
    </location>
</feature>
<evidence type="ECO:0000256" key="5">
    <source>
        <dbReference type="ARBA" id="ARBA00022553"/>
    </source>
</evidence>
<dbReference type="SUPFAM" id="SSF55874">
    <property type="entry name" value="ATPase domain of HSP90 chaperone/DNA topoisomerase II/histidine kinase"/>
    <property type="match status" value="1"/>
</dbReference>
<dbReference type="SMART" id="SM00388">
    <property type="entry name" value="HisKA"/>
    <property type="match status" value="1"/>
</dbReference>
<evidence type="ECO:0000256" key="3">
    <source>
        <dbReference type="ARBA" id="ARBA00012438"/>
    </source>
</evidence>
<keyword evidence="4" id="KW-1003">Cell membrane</keyword>
<dbReference type="Pfam" id="PF00072">
    <property type="entry name" value="Response_reg"/>
    <property type="match status" value="1"/>
</dbReference>
<feature type="region of interest" description="Disordered" evidence="14">
    <location>
        <begin position="623"/>
        <end position="684"/>
    </location>
</feature>
<feature type="modified residue" description="4-aspartylphosphate" evidence="13">
    <location>
        <position position="2383"/>
    </location>
</feature>
<dbReference type="Pfam" id="PF13185">
    <property type="entry name" value="GAF_2"/>
    <property type="match status" value="1"/>
</dbReference>
<dbReference type="InterPro" id="IPR036890">
    <property type="entry name" value="HATPase_C_sf"/>
</dbReference>
<dbReference type="CDD" id="cd00082">
    <property type="entry name" value="HisKA"/>
    <property type="match status" value="1"/>
</dbReference>
<dbReference type="InterPro" id="IPR036097">
    <property type="entry name" value="HisK_dim/P_sf"/>
</dbReference>
<comment type="caution">
    <text evidence="18">The sequence shown here is derived from an EMBL/GenBank/DDBJ whole genome shotgun (WGS) entry which is preliminary data.</text>
</comment>
<dbReference type="PANTHER" id="PTHR43047">
    <property type="entry name" value="TWO-COMPONENT HISTIDINE PROTEIN KINASE"/>
    <property type="match status" value="1"/>
</dbReference>
<dbReference type="GO" id="GO:0000155">
    <property type="term" value="F:phosphorelay sensor kinase activity"/>
    <property type="evidence" value="ECO:0007669"/>
    <property type="project" value="InterPro"/>
</dbReference>
<dbReference type="FunFam" id="1.10.510.10:FF:000579">
    <property type="entry name" value="Sensor histidine kinase/response regulator, putative"/>
    <property type="match status" value="1"/>
</dbReference>
<evidence type="ECO:0000256" key="11">
    <source>
        <dbReference type="ARBA" id="ARBA00022989"/>
    </source>
</evidence>
<feature type="region of interest" description="Disordered" evidence="14">
    <location>
        <begin position="2282"/>
        <end position="2309"/>
    </location>
</feature>
<dbReference type="EC" id="2.7.13.3" evidence="3"/>
<dbReference type="InterPro" id="IPR005467">
    <property type="entry name" value="His_kinase_dom"/>
</dbReference>
<evidence type="ECO:0000259" key="17">
    <source>
        <dbReference type="PROSITE" id="PS50110"/>
    </source>
</evidence>
<dbReference type="GO" id="GO:0009927">
    <property type="term" value="F:histidine phosphotransfer kinase activity"/>
    <property type="evidence" value="ECO:0007669"/>
    <property type="project" value="TreeGrafter"/>
</dbReference>
<evidence type="ECO:0000256" key="12">
    <source>
        <dbReference type="ARBA" id="ARBA00023136"/>
    </source>
</evidence>
<feature type="compositionally biased region" description="Polar residues" evidence="14">
    <location>
        <begin position="2286"/>
        <end position="2300"/>
    </location>
</feature>
<dbReference type="Gene3D" id="1.10.287.130">
    <property type="match status" value="1"/>
</dbReference>
<evidence type="ECO:0000313" key="18">
    <source>
        <dbReference type="EMBL" id="KAK0740893.1"/>
    </source>
</evidence>
<evidence type="ECO:0000256" key="10">
    <source>
        <dbReference type="ARBA" id="ARBA00022840"/>
    </source>
</evidence>
<evidence type="ECO:0000256" key="2">
    <source>
        <dbReference type="ARBA" id="ARBA00004651"/>
    </source>
</evidence>
<dbReference type="PROSITE" id="PS50110">
    <property type="entry name" value="RESPONSE_REGULATORY"/>
    <property type="match status" value="1"/>
</dbReference>
<name>A0AA40JZS2_9PEZI</name>
<feature type="compositionally biased region" description="Polar residues" evidence="14">
    <location>
        <begin position="192"/>
        <end position="210"/>
    </location>
</feature>
<dbReference type="CDD" id="cd17546">
    <property type="entry name" value="REC_hyHK_CKI1_RcsC-like"/>
    <property type="match status" value="1"/>
</dbReference>
<keyword evidence="12" id="KW-0472">Membrane</keyword>
<dbReference type="FunFam" id="3.40.50.2300:FF:000285">
    <property type="entry name" value="Putative sensor histidine kinase/response regulator"/>
    <property type="match status" value="1"/>
</dbReference>
<dbReference type="Gene3D" id="3.30.565.10">
    <property type="entry name" value="Histidine kinase-like ATPase, C-terminal domain"/>
    <property type="match status" value="1"/>
</dbReference>
<dbReference type="Gene3D" id="3.40.50.2300">
    <property type="match status" value="1"/>
</dbReference>
<proteinExistence type="predicted"/>
<feature type="region of interest" description="Disordered" evidence="14">
    <location>
        <begin position="2483"/>
        <end position="2589"/>
    </location>
</feature>
<dbReference type="SUPFAM" id="SSF56112">
    <property type="entry name" value="Protein kinase-like (PK-like)"/>
    <property type="match status" value="1"/>
</dbReference>
<dbReference type="EMBL" id="JAUKUD010000006">
    <property type="protein sequence ID" value="KAK0740893.1"/>
    <property type="molecule type" value="Genomic_DNA"/>
</dbReference>
<dbReference type="Pfam" id="PF00512">
    <property type="entry name" value="HisKA"/>
    <property type="match status" value="1"/>
</dbReference>
<evidence type="ECO:0000256" key="9">
    <source>
        <dbReference type="ARBA" id="ARBA00022777"/>
    </source>
</evidence>
<dbReference type="InterPro" id="IPR003018">
    <property type="entry name" value="GAF"/>
</dbReference>
<feature type="domain" description="Protein kinase" evidence="15">
    <location>
        <begin position="142"/>
        <end position="505"/>
    </location>
</feature>
<protein>
    <recommendedName>
        <fullName evidence="3">histidine kinase</fullName>
        <ecNumber evidence="3">2.7.13.3</ecNumber>
    </recommendedName>
</protein>
<dbReference type="SUPFAM" id="SSF47384">
    <property type="entry name" value="Homodimeric domain of signal transducing histidine kinase"/>
    <property type="match status" value="1"/>
</dbReference>
<evidence type="ECO:0000256" key="13">
    <source>
        <dbReference type="PROSITE-ProRule" id="PRU00169"/>
    </source>
</evidence>
<dbReference type="GO" id="GO:0005524">
    <property type="term" value="F:ATP binding"/>
    <property type="evidence" value="ECO:0007669"/>
    <property type="project" value="UniProtKB-KW"/>
</dbReference>
<dbReference type="InterPro" id="IPR011006">
    <property type="entry name" value="CheY-like_superfamily"/>
</dbReference>
<dbReference type="Gene3D" id="1.10.510.10">
    <property type="entry name" value="Transferase(Phosphotransferase) domain 1"/>
    <property type="match status" value="1"/>
</dbReference>
<evidence type="ECO:0000256" key="1">
    <source>
        <dbReference type="ARBA" id="ARBA00000085"/>
    </source>
</evidence>
<dbReference type="GO" id="GO:0005886">
    <property type="term" value="C:plasma membrane"/>
    <property type="evidence" value="ECO:0007669"/>
    <property type="project" value="UniProtKB-SubCell"/>
</dbReference>
<dbReference type="InterPro" id="IPR041664">
    <property type="entry name" value="AAA_16"/>
</dbReference>
<keyword evidence="19" id="KW-1185">Reference proteome</keyword>
<feature type="compositionally biased region" description="Polar residues" evidence="14">
    <location>
        <begin position="623"/>
        <end position="643"/>
    </location>
</feature>
<dbReference type="FunFam" id="1.10.287.130:FF:000003">
    <property type="entry name" value="Histidine kinase"/>
    <property type="match status" value="1"/>
</dbReference>
<feature type="compositionally biased region" description="Polar residues" evidence="14">
    <location>
        <begin position="2522"/>
        <end position="2535"/>
    </location>
</feature>
<feature type="domain" description="Histidine kinase" evidence="16">
    <location>
        <begin position="2050"/>
        <end position="2275"/>
    </location>
</feature>
<dbReference type="InterPro" id="IPR011009">
    <property type="entry name" value="Kinase-like_dom_sf"/>
</dbReference>
<feature type="compositionally biased region" description="Basic and acidic residues" evidence="14">
    <location>
        <begin position="1"/>
        <end position="21"/>
    </location>
</feature>
<dbReference type="PROSITE" id="PS50011">
    <property type="entry name" value="PROTEIN_KINASE_DOM"/>
    <property type="match status" value="1"/>
</dbReference>
<feature type="region of interest" description="Disordered" evidence="14">
    <location>
        <begin position="1"/>
        <end position="22"/>
    </location>
</feature>
<keyword evidence="9" id="KW-0418">Kinase</keyword>
<keyword evidence="6" id="KW-0808">Transferase</keyword>
<reference evidence="18" key="1">
    <citation type="submission" date="2023-06" db="EMBL/GenBank/DDBJ databases">
        <title>Genome-scale phylogeny and comparative genomics of the fungal order Sordariales.</title>
        <authorList>
            <consortium name="Lawrence Berkeley National Laboratory"/>
            <person name="Hensen N."/>
            <person name="Bonometti L."/>
            <person name="Westerberg I."/>
            <person name="Brannstrom I.O."/>
            <person name="Guillou S."/>
            <person name="Cros-Aarteil S."/>
            <person name="Calhoun S."/>
            <person name="Haridas S."/>
            <person name="Kuo A."/>
            <person name="Mondo S."/>
            <person name="Pangilinan J."/>
            <person name="Riley R."/>
            <person name="LaButti K."/>
            <person name="Andreopoulos B."/>
            <person name="Lipzen A."/>
            <person name="Chen C."/>
            <person name="Yanf M."/>
            <person name="Daum C."/>
            <person name="Ng V."/>
            <person name="Clum A."/>
            <person name="Steindorff A."/>
            <person name="Ohm R."/>
            <person name="Martin F."/>
            <person name="Silar P."/>
            <person name="Natvig D."/>
            <person name="Lalanne C."/>
            <person name="Gautier V."/>
            <person name="Ament-velasquez S.L."/>
            <person name="Kruys A."/>
            <person name="Hutchinson M.I."/>
            <person name="Powell A.J."/>
            <person name="Barry K."/>
            <person name="Miller A.N."/>
            <person name="Grigoriev I.V."/>
            <person name="Debuchy R."/>
            <person name="Gladieux P."/>
            <person name="Thoren M.H."/>
            <person name="Johannesson H."/>
        </authorList>
    </citation>
    <scope>NUCLEOTIDE SEQUENCE</scope>
    <source>
        <strain evidence="18">SMH3187-1</strain>
    </source>
</reference>
<evidence type="ECO:0000256" key="4">
    <source>
        <dbReference type="ARBA" id="ARBA00022475"/>
    </source>
</evidence>
<dbReference type="Gene3D" id="3.30.450.40">
    <property type="match status" value="1"/>
</dbReference>
<dbReference type="SUPFAM" id="SSF55781">
    <property type="entry name" value="GAF domain-like"/>
    <property type="match status" value="1"/>
</dbReference>
<gene>
    <name evidence="18" type="ORF">B0T18DRAFT_432122</name>
</gene>
<dbReference type="SUPFAM" id="SSF52540">
    <property type="entry name" value="P-loop containing nucleoside triphosphate hydrolases"/>
    <property type="match status" value="1"/>
</dbReference>
<comment type="catalytic activity">
    <reaction evidence="1">
        <text>ATP + protein L-histidine = ADP + protein N-phospho-L-histidine.</text>
        <dbReference type="EC" id="2.7.13.3"/>
    </reaction>
</comment>
<evidence type="ECO:0000256" key="8">
    <source>
        <dbReference type="ARBA" id="ARBA00022741"/>
    </source>
</evidence>
<evidence type="ECO:0000256" key="14">
    <source>
        <dbReference type="SAM" id="MobiDB-lite"/>
    </source>
</evidence>
<dbReference type="SMART" id="SM00387">
    <property type="entry name" value="HATPase_c"/>
    <property type="match status" value="1"/>
</dbReference>
<dbReference type="FunFam" id="3.30.565.10:FF:000010">
    <property type="entry name" value="Sensor histidine kinase RcsC"/>
    <property type="match status" value="1"/>
</dbReference>
<dbReference type="InterPro" id="IPR029016">
    <property type="entry name" value="GAF-like_dom_sf"/>
</dbReference>
<keyword evidence="10" id="KW-0067">ATP-binding</keyword>
<dbReference type="InterPro" id="IPR003661">
    <property type="entry name" value="HisK_dim/P_dom"/>
</dbReference>
<dbReference type="InterPro" id="IPR001789">
    <property type="entry name" value="Sig_transdc_resp-reg_receiver"/>
</dbReference>
<evidence type="ECO:0000256" key="7">
    <source>
        <dbReference type="ARBA" id="ARBA00022692"/>
    </source>
</evidence>
<dbReference type="FunFam" id="3.30.450.40:FF:000044">
    <property type="entry name" value="Putative sensor histidine kinase/response regulator"/>
    <property type="match status" value="1"/>
</dbReference>
<dbReference type="Proteomes" id="UP001172155">
    <property type="component" value="Unassembled WGS sequence"/>
</dbReference>
<feature type="region of interest" description="Disordered" evidence="14">
    <location>
        <begin position="192"/>
        <end position="221"/>
    </location>
</feature>
<evidence type="ECO:0000313" key="19">
    <source>
        <dbReference type="Proteomes" id="UP001172155"/>
    </source>
</evidence>
<dbReference type="PRINTS" id="PR00344">
    <property type="entry name" value="BCTRLSENSOR"/>
</dbReference>
<dbReference type="CDD" id="cd16922">
    <property type="entry name" value="HATPase_EvgS-ArcB-TorS-like"/>
    <property type="match status" value="1"/>
</dbReference>
<sequence>MVATRDDYPDNDRKGGHEFEKKRHRAAPISLCLGVPTAGFSNRKPRATDSFDIADAFILQNYRIHSFDFDFCFCFCGSRCCLPAFTTSSLRNPHIPTTCLSGHRRFGRRVSEPDTPPAPAPTMDSTARPQDDQFLDAPSRIFERLRQIAGYAWDDTRPPFHSTYDNWHVYGTRFVSPYSSTGDASASPLPTYTGAASSVSPHGKNTSTTRPSPPDRATSLSEAEKPIIAKVSYHVLREERAYHIAKSLIAGADPKGEHIVKPLDIIRLPALLGDRGTIIVTVFEYPGPNHMFRMLDLGPAFYYAERQGDKWVTRGADKDGFDPPTSLQRFLDFAIGAAQCLEVIHHRQGIIHGEIRGDAFHYNADTNEVKLVSFGSGLRSFEHGLTSTGWSALSKEMGAMNKLQYISPEQTGRMPAEPDTRTDIYSLGVLFWSLLARQPVFPGETPLDIVQGVLGRRIPNVSAIRIDIPDVIGRIIQKCTAKNVGDRYFSVSGLRYDLECVQRLLSDGNSPALKDFPIGSRDVSSFFMLPSAMIGREKERAELLRVVERIAKSHAMAQKGGINRFSDASSFSNDIVDTGEGSSDGASSVDGTARKSASFSFVAPEHKWKSSFFPTTVGGDQATMSSAETASSGNSVLSGSVRTSRPRDRHQSTMSFDTGTFDGSAPESSPRHSAAITNTDTSSSLSRQLGSAKFRRHGHCEIVMIEGAGGLGKSCLVQSILADVRGRGYCATAKFDTARRTPFGPLLRLLTSLFRQVWGERNTETPFHQALKSYVRPLWPTLHQVLGLPEFLLGPVDGTLMRSVSTAQMHNRPPLKRRGSSPEIPPSATFRGFANGSLQSSQDFLKAGTSTKSIRLMNTFLDVLRVFTHYKFTCFCLDDLHFADDESLELIAQIVAARLKMVIIVTYRPEELSPEKVESLVTPPKIEDLPKSANPTITKITLAPLNEDDIVEYVSATLSLPREEVIPLALVILSKTAGNPFYMREMLTAGYRKKCIWYDYTIGQWKFDLDELFEQFQGEQDYDVLDTAFITRRLSELPPAATAILAWGALLGQTFSFDLVCKLMEAGSHFTDETSPEPIEGPISLPTPSQQEAVAGLEAALQACIIVPSDRDDRFRFAHDRYVQAASAFKECNAKRMHFIIAQTLMKYYRLDPSRMVSTAFHICESADIIKRHVKHRATYRQLLLNCAQSASASSARPTAAKYYNAALALLQLNPWEDGEDVSYEETHQLHLQAAECSLYMGSQAEGNAQLRAVFEHARSPLDKASAWVLESRIFAQTGDSAQALNSLRQCLVALGVELDEHPTYEKLDRQFERLSVKIQTTDRKEVLFPRGIMDSNLGELGAVLAETASTGWWTDCLHFYQLAMVMMETHFERGVYPQSGMAFLHMAIIALGRFNMVQFSADLGNMCLGLLDKYGDAFSMARGYMIYANFVSHVQFPIGATLIQLESTVDYAAAAGDRISGILSLALSAQLKFFASENCSDLEAYARYCCDDIPEWDLDTRGGTILIAVRQVSRALQGKTRTYDAHGVMCDENHDTTVYKNWLGARTSNGGRSVLIYEQMEIVPLFLFGHYERAVEVGKACCEQAGLMWSARTTRLTMLFYGLALSGLILREQQDPRPLTEGFKSRVDETVRQVEELNKKIKDWQVVNNVNYLAWSKLLDAQVSEMLGSHGTAIQQYEEALDHASEHNFLYEEALGNYLMANIFIRNSARRSARSALRDAIGLYRQLGATGIADRIENEHSILLHGPVRNARTAEAGVQTDFASDVASAQYRAVDAEGGGGVQQSSPAAIAALKGERMSAWRGSMQPEAEVGLPALDMIDLHAILVSSQVISSVLRVDELLKTMCDVILQTCSGSATLAAIVVQDEGTADLCVAASGDPEKGAEAHIPGIPLSGTDLVAENTILYCTRFREVVFLRDLVSDERFGNVSDHWLQKNPHSRAVIAIPICHGSKPLLGVLYLEGVPGSFTDRNVTVLQLLVNQIGISYSNALAMKAVEKVSAENVSMVALQKRALAKAIEAEAKAKIAEAEAIRNVKLAEDAAKAKSIFLANVSHELRTPLNGVIGNSELLRDTNLDKDQLEMADSIRLSADLLLTVINDILDFSRMEADKMKLYIIAFNPEEMVREVVRAVSYSNREKTSKKNVKIVQDIKLPAMLIYGDPIRLHQVMGNLIGNSLKFTEDGSITIGSRIESETQDKATLTFWVQDTGIGIAPQQLDNLFQPFSQADASTARKYGGSGLGLSICKSLIETMMKGTIRLESQENVGTTAWFTVTFDKAKPEVVAGDAQGTTPPLQAESSRPKSASHAMPGRTATPIPYNDLSLIPRDQLRVCIAEDNLVNQTIAVKFMHRLGHSQVDTYDNGLKAVEGLRLKALQGTPYHVILMDVQMPVLDGYEATKLLRTDPIDAVRNILVIAMTASAIQGDREKCLAAGMNDYLAKPVRYDVLKKKLEAYLGGSVARPMGGQTYSDRDRRDRSVSTPMAELIPIAPKANSNGSFAPPPMAGSVTTSTRDSSSPVDLARSGLSRTSTETIQSDAAETTGKRQPRKLTKDRQSSEVVVEKPKAVLQKKNGPARNSVNGDKGHQGPDSNSN</sequence>
<accession>A0AA40JZS2</accession>
<dbReference type="Pfam" id="PF02518">
    <property type="entry name" value="HATPase_c"/>
    <property type="match status" value="1"/>
</dbReference>
<keyword evidence="11" id="KW-1133">Transmembrane helix</keyword>
<dbReference type="SUPFAM" id="SSF48452">
    <property type="entry name" value="TPR-like"/>
    <property type="match status" value="1"/>
</dbReference>
<dbReference type="InterPro" id="IPR027417">
    <property type="entry name" value="P-loop_NTPase"/>
</dbReference>
<dbReference type="InterPro" id="IPR004358">
    <property type="entry name" value="Sig_transdc_His_kin-like_C"/>
</dbReference>
<dbReference type="PROSITE" id="PS50109">
    <property type="entry name" value="HIS_KIN"/>
    <property type="match status" value="1"/>
</dbReference>
<feature type="compositionally biased region" description="Polar residues" evidence="14">
    <location>
        <begin position="2503"/>
        <end position="2514"/>
    </location>
</feature>
<dbReference type="SUPFAM" id="SSF52172">
    <property type="entry name" value="CheY-like"/>
    <property type="match status" value="1"/>
</dbReference>
<dbReference type="SMART" id="SM00220">
    <property type="entry name" value="S_TKc"/>
    <property type="match status" value="1"/>
</dbReference>
<dbReference type="InterPro" id="IPR000719">
    <property type="entry name" value="Prot_kinase_dom"/>
</dbReference>
<feature type="compositionally biased region" description="Basic and acidic residues" evidence="14">
    <location>
        <begin position="2546"/>
        <end position="2561"/>
    </location>
</feature>
<dbReference type="Pfam" id="PF13191">
    <property type="entry name" value="AAA_16"/>
    <property type="match status" value="1"/>
</dbReference>
<dbReference type="InterPro" id="IPR011990">
    <property type="entry name" value="TPR-like_helical_dom_sf"/>
</dbReference>
<organism evidence="18 19">
    <name type="scientific">Schizothecium vesticola</name>
    <dbReference type="NCBI Taxonomy" id="314040"/>
    <lineage>
        <taxon>Eukaryota</taxon>
        <taxon>Fungi</taxon>
        <taxon>Dikarya</taxon>
        <taxon>Ascomycota</taxon>
        <taxon>Pezizomycotina</taxon>
        <taxon>Sordariomycetes</taxon>
        <taxon>Sordariomycetidae</taxon>
        <taxon>Sordariales</taxon>
        <taxon>Schizotheciaceae</taxon>
        <taxon>Schizothecium</taxon>
    </lineage>
</organism>
<evidence type="ECO:0000259" key="16">
    <source>
        <dbReference type="PROSITE" id="PS50109"/>
    </source>
</evidence>
<dbReference type="SMART" id="SM00448">
    <property type="entry name" value="REC"/>
    <property type="match status" value="1"/>
</dbReference>
<dbReference type="PANTHER" id="PTHR43047:SF46">
    <property type="entry name" value="HISTIDINE KINASE_RESPONSE REGULATOR, PUTATIVE (AFU_ORTHOLOGUE AFUA_3G12550)-RELATED"/>
    <property type="match status" value="1"/>
</dbReference>